<dbReference type="AlphaFoldDB" id="I4B7Y4"/>
<protein>
    <recommendedName>
        <fullName evidence="3">Transcriptional regulator</fullName>
    </recommendedName>
</protein>
<gene>
    <name evidence="1" type="ordered locus">Turpa_2752</name>
</gene>
<organism evidence="1 2">
    <name type="scientific">Turneriella parva (strain ATCC BAA-1111 / DSM 21527 / NCTC 11395 / H)</name>
    <name type="common">Leptospira parva</name>
    <dbReference type="NCBI Taxonomy" id="869212"/>
    <lineage>
        <taxon>Bacteria</taxon>
        <taxon>Pseudomonadati</taxon>
        <taxon>Spirochaetota</taxon>
        <taxon>Spirochaetia</taxon>
        <taxon>Leptospirales</taxon>
        <taxon>Leptospiraceae</taxon>
        <taxon>Turneriella</taxon>
    </lineage>
</organism>
<sequence>MGLITDTELAAAKKKPDDLWFRQGVQGIISRAIAGSWAEPLMLARRAFGEATEQPFESIARLTGSLAGKVLRPFFTLARSEGEHRLEDTLKATRLAENMTGIYGDDFYINDKRVVRRVHTCPFRSREGATIICHVGEAAGQELFKELVPGTRHKVHVTMARGHAHCEYSYEID</sequence>
<dbReference type="KEGG" id="tpx:Turpa_2752"/>
<proteinExistence type="predicted"/>
<dbReference type="RefSeq" id="WP_014803893.1">
    <property type="nucleotide sequence ID" value="NC_018020.1"/>
</dbReference>
<name>I4B7Y4_TURPD</name>
<evidence type="ECO:0000313" key="1">
    <source>
        <dbReference type="EMBL" id="AFM13391.1"/>
    </source>
</evidence>
<evidence type="ECO:0008006" key="3">
    <source>
        <dbReference type="Google" id="ProtNLM"/>
    </source>
</evidence>
<keyword evidence="2" id="KW-1185">Reference proteome</keyword>
<dbReference type="HOGENOM" id="CLU_1546899_0_0_12"/>
<dbReference type="Proteomes" id="UP000006048">
    <property type="component" value="Chromosome"/>
</dbReference>
<dbReference type="EMBL" id="CP002959">
    <property type="protein sequence ID" value="AFM13391.1"/>
    <property type="molecule type" value="Genomic_DNA"/>
</dbReference>
<evidence type="ECO:0000313" key="2">
    <source>
        <dbReference type="Proteomes" id="UP000006048"/>
    </source>
</evidence>
<accession>I4B7Y4</accession>
<dbReference type="STRING" id="869212.Turpa_2752"/>
<reference evidence="1 2" key="1">
    <citation type="submission" date="2012-06" db="EMBL/GenBank/DDBJ databases">
        <title>The complete chromosome of genome of Turneriella parva DSM 21527.</title>
        <authorList>
            <consortium name="US DOE Joint Genome Institute (JGI-PGF)"/>
            <person name="Lucas S."/>
            <person name="Han J."/>
            <person name="Lapidus A."/>
            <person name="Bruce D."/>
            <person name="Goodwin L."/>
            <person name="Pitluck S."/>
            <person name="Peters L."/>
            <person name="Kyrpides N."/>
            <person name="Mavromatis K."/>
            <person name="Ivanova N."/>
            <person name="Mikhailova N."/>
            <person name="Chertkov O."/>
            <person name="Detter J.C."/>
            <person name="Tapia R."/>
            <person name="Han C."/>
            <person name="Land M."/>
            <person name="Hauser L."/>
            <person name="Markowitz V."/>
            <person name="Cheng J.-F."/>
            <person name="Hugenholtz P."/>
            <person name="Woyke T."/>
            <person name="Wu D."/>
            <person name="Gronow S."/>
            <person name="Wellnitz S."/>
            <person name="Brambilla E."/>
            <person name="Klenk H.-P."/>
            <person name="Eisen J.A."/>
        </authorList>
    </citation>
    <scope>NUCLEOTIDE SEQUENCE [LARGE SCALE GENOMIC DNA]</scope>
    <source>
        <strain evidence="2">ATCC BAA-1111 / DSM 21527 / NCTC 11395 / H</strain>
    </source>
</reference>